<protein>
    <submittedName>
        <fullName evidence="2">Uncharacterized protein</fullName>
    </submittedName>
</protein>
<dbReference type="AlphaFoldDB" id="A0A399M024"/>
<gene>
    <name evidence="2" type="ORF">D0894_22275</name>
</gene>
<evidence type="ECO:0000313" key="3">
    <source>
        <dbReference type="Proteomes" id="UP000265875"/>
    </source>
</evidence>
<dbReference type="Proteomes" id="UP000265875">
    <property type="component" value="Unassembled WGS sequence"/>
</dbReference>
<proteinExistence type="predicted"/>
<sequence length="64" mass="6347">MNGAALRPFAGKPAPTGNSQALKRCSTCGSGFAREGLQSSPGNISSEASQQAATAPLQCPAAAR</sequence>
<evidence type="ECO:0000313" key="2">
    <source>
        <dbReference type="EMBL" id="RII75100.1"/>
    </source>
</evidence>
<feature type="compositionally biased region" description="Polar residues" evidence="1">
    <location>
        <begin position="37"/>
        <end position="49"/>
    </location>
</feature>
<evidence type="ECO:0000256" key="1">
    <source>
        <dbReference type="SAM" id="MobiDB-lite"/>
    </source>
</evidence>
<feature type="compositionally biased region" description="Low complexity" evidence="1">
    <location>
        <begin position="50"/>
        <end position="64"/>
    </location>
</feature>
<feature type="region of interest" description="Disordered" evidence="1">
    <location>
        <begin position="1"/>
        <end position="22"/>
    </location>
</feature>
<dbReference type="EMBL" id="QWLL01000052">
    <property type="protein sequence ID" value="RII75100.1"/>
    <property type="molecule type" value="Genomic_DNA"/>
</dbReference>
<organism evidence="2 3">
    <name type="scientific">Pseudomonas monteilii</name>
    <dbReference type="NCBI Taxonomy" id="76759"/>
    <lineage>
        <taxon>Bacteria</taxon>
        <taxon>Pseudomonadati</taxon>
        <taxon>Pseudomonadota</taxon>
        <taxon>Gammaproteobacteria</taxon>
        <taxon>Pseudomonadales</taxon>
        <taxon>Pseudomonadaceae</taxon>
        <taxon>Pseudomonas</taxon>
    </lineage>
</organism>
<feature type="region of interest" description="Disordered" evidence="1">
    <location>
        <begin position="36"/>
        <end position="64"/>
    </location>
</feature>
<name>A0A399M024_9PSED</name>
<reference evidence="2 3" key="1">
    <citation type="submission" date="2018-08" db="EMBL/GenBank/DDBJ databases">
        <title>Draft genome sequence of the cyanotroph, Pseudomonas monteilii BCN3.</title>
        <authorList>
            <person name="Jones L.B."/>
            <person name="Kunz D.A."/>
        </authorList>
    </citation>
    <scope>NUCLEOTIDE SEQUENCE [LARGE SCALE GENOMIC DNA]</scope>
    <source>
        <strain evidence="2 3">BCN3</strain>
    </source>
</reference>
<accession>A0A399M024</accession>
<comment type="caution">
    <text evidence="2">The sequence shown here is derived from an EMBL/GenBank/DDBJ whole genome shotgun (WGS) entry which is preliminary data.</text>
</comment>